<dbReference type="Proteomes" id="UP001148737">
    <property type="component" value="Unassembled WGS sequence"/>
</dbReference>
<name>A0ACC1R886_9HYPO</name>
<dbReference type="EMBL" id="JANAKD010000009">
    <property type="protein sequence ID" value="KAJ3499470.1"/>
    <property type="molecule type" value="Genomic_DNA"/>
</dbReference>
<keyword evidence="2" id="KW-1185">Reference proteome</keyword>
<organism evidence="1 2">
    <name type="scientific">Lecanicillium saksenae</name>
    <dbReference type="NCBI Taxonomy" id="468837"/>
    <lineage>
        <taxon>Eukaryota</taxon>
        <taxon>Fungi</taxon>
        <taxon>Dikarya</taxon>
        <taxon>Ascomycota</taxon>
        <taxon>Pezizomycotina</taxon>
        <taxon>Sordariomycetes</taxon>
        <taxon>Hypocreomycetidae</taxon>
        <taxon>Hypocreales</taxon>
        <taxon>Cordycipitaceae</taxon>
        <taxon>Lecanicillium</taxon>
    </lineage>
</organism>
<proteinExistence type="predicted"/>
<accession>A0ACC1R886</accession>
<sequence>MRLSLVACAVLGTAYASSLLPLERRDFDTITAVLTNVSSSVIDLSNMAKTGNADPGTLLKASDRMVQTLQSGIVNVNATGNLTFIETVHLIGPVHKMSQLSADLTKNMVKLKSSIERQRLCEVVRLQIGNINEGATGLIKAVNTKVPSAALDISQALSQGITDTLQKIQQDFSSQNCVDGRNETTASSSGTRAPSTVSSSIFVLHLALFVFLAIG</sequence>
<gene>
    <name evidence="1" type="ORF">NLG97_g319</name>
</gene>
<evidence type="ECO:0000313" key="2">
    <source>
        <dbReference type="Proteomes" id="UP001148737"/>
    </source>
</evidence>
<comment type="caution">
    <text evidence="1">The sequence shown here is derived from an EMBL/GenBank/DDBJ whole genome shotgun (WGS) entry which is preliminary data.</text>
</comment>
<protein>
    <submittedName>
        <fullName evidence="1">Uncharacterized protein</fullName>
    </submittedName>
</protein>
<reference evidence="1" key="1">
    <citation type="submission" date="2022-07" db="EMBL/GenBank/DDBJ databases">
        <title>Genome Sequence of Lecanicillium saksenae.</title>
        <authorList>
            <person name="Buettner E."/>
        </authorList>
    </citation>
    <scope>NUCLEOTIDE SEQUENCE</scope>
    <source>
        <strain evidence="1">VT-O1</strain>
    </source>
</reference>
<evidence type="ECO:0000313" key="1">
    <source>
        <dbReference type="EMBL" id="KAJ3499470.1"/>
    </source>
</evidence>